<proteinExistence type="predicted"/>
<evidence type="ECO:0000313" key="7">
    <source>
        <dbReference type="Proteomes" id="UP000621454"/>
    </source>
</evidence>
<reference evidence="6" key="2">
    <citation type="submission" date="2020-09" db="EMBL/GenBank/DDBJ databases">
        <authorList>
            <person name="Sun Q."/>
            <person name="Zhou Y."/>
        </authorList>
    </citation>
    <scope>NUCLEOTIDE SEQUENCE</scope>
    <source>
        <strain evidence="6">CGMCC 1.12827</strain>
    </source>
</reference>
<accession>A0A916THV0</accession>
<evidence type="ECO:0000256" key="1">
    <source>
        <dbReference type="ARBA" id="ARBA00022630"/>
    </source>
</evidence>
<dbReference type="Gene3D" id="3.30.43.10">
    <property type="entry name" value="Uridine Diphospho-n-acetylenolpyruvylglucosamine Reductase, domain 2"/>
    <property type="match status" value="1"/>
</dbReference>
<dbReference type="Gene3D" id="3.30.465.10">
    <property type="match status" value="1"/>
</dbReference>
<reference evidence="6" key="1">
    <citation type="journal article" date="2014" name="Int. J. Syst. Evol. Microbiol.">
        <title>Complete genome sequence of Corynebacterium casei LMG S-19264T (=DSM 44701T), isolated from a smear-ripened cheese.</title>
        <authorList>
            <consortium name="US DOE Joint Genome Institute (JGI-PGF)"/>
            <person name="Walter F."/>
            <person name="Albersmeier A."/>
            <person name="Kalinowski J."/>
            <person name="Ruckert C."/>
        </authorList>
    </citation>
    <scope>NUCLEOTIDE SEQUENCE</scope>
    <source>
        <strain evidence="6">CGMCC 1.12827</strain>
    </source>
</reference>
<dbReference type="AlphaFoldDB" id="A0A916THV0"/>
<dbReference type="InterPro" id="IPR016166">
    <property type="entry name" value="FAD-bd_PCMH"/>
</dbReference>
<keyword evidence="2" id="KW-0274">FAD</keyword>
<organism evidence="6 7">
    <name type="scientific">Gordonia jinhuaensis</name>
    <dbReference type="NCBI Taxonomy" id="1517702"/>
    <lineage>
        <taxon>Bacteria</taxon>
        <taxon>Bacillati</taxon>
        <taxon>Actinomycetota</taxon>
        <taxon>Actinomycetes</taxon>
        <taxon>Mycobacteriales</taxon>
        <taxon>Gordoniaceae</taxon>
        <taxon>Gordonia</taxon>
    </lineage>
</organism>
<protein>
    <submittedName>
        <fullName evidence="6">Carbon monoxide dehydrogenase</fullName>
    </submittedName>
</protein>
<dbReference type="InterPro" id="IPR016167">
    <property type="entry name" value="FAD-bd_PCMH_sub1"/>
</dbReference>
<keyword evidence="7" id="KW-1185">Reference proteome</keyword>
<dbReference type="SMART" id="SM01092">
    <property type="entry name" value="CO_deh_flav_C"/>
    <property type="match status" value="1"/>
</dbReference>
<comment type="caution">
    <text evidence="6">The sequence shown here is derived from an EMBL/GenBank/DDBJ whole genome shotgun (WGS) entry which is preliminary data.</text>
</comment>
<keyword evidence="3" id="KW-0560">Oxidoreductase</keyword>
<dbReference type="PANTHER" id="PTHR42659:SF2">
    <property type="entry name" value="XANTHINE DEHYDROGENASE SUBUNIT C-RELATED"/>
    <property type="match status" value="1"/>
</dbReference>
<dbReference type="PROSITE" id="PS51387">
    <property type="entry name" value="FAD_PCMH"/>
    <property type="match status" value="1"/>
</dbReference>
<dbReference type="InterPro" id="IPR051312">
    <property type="entry name" value="Diverse_Substr_Oxidored"/>
</dbReference>
<name>A0A916THV0_9ACTN</name>
<feature type="domain" description="FAD-binding PCMH-type" evidence="5">
    <location>
        <begin position="14"/>
        <end position="190"/>
    </location>
</feature>
<dbReference type="SUPFAM" id="SSF55447">
    <property type="entry name" value="CO dehydrogenase flavoprotein C-terminal domain-like"/>
    <property type="match status" value="1"/>
</dbReference>
<evidence type="ECO:0000256" key="3">
    <source>
        <dbReference type="ARBA" id="ARBA00023002"/>
    </source>
</evidence>
<evidence type="ECO:0000313" key="6">
    <source>
        <dbReference type="EMBL" id="GGB46185.1"/>
    </source>
</evidence>
<dbReference type="Pfam" id="PF00941">
    <property type="entry name" value="FAD_binding_5"/>
    <property type="match status" value="1"/>
</dbReference>
<keyword evidence="1" id="KW-0285">Flavoprotein</keyword>
<dbReference type="Gene3D" id="3.30.390.50">
    <property type="entry name" value="CO dehydrogenase flavoprotein, C-terminal domain"/>
    <property type="match status" value="1"/>
</dbReference>
<dbReference type="SUPFAM" id="SSF56176">
    <property type="entry name" value="FAD-binding/transporter-associated domain-like"/>
    <property type="match status" value="1"/>
</dbReference>
<evidence type="ECO:0000256" key="2">
    <source>
        <dbReference type="ARBA" id="ARBA00022827"/>
    </source>
</evidence>
<gene>
    <name evidence="6" type="ORF">GCM10011489_36920</name>
</gene>
<dbReference type="InterPro" id="IPR005107">
    <property type="entry name" value="CO_DH_flav_C"/>
</dbReference>
<dbReference type="GO" id="GO:0016491">
    <property type="term" value="F:oxidoreductase activity"/>
    <property type="evidence" value="ECO:0007669"/>
    <property type="project" value="UniProtKB-KW"/>
</dbReference>
<dbReference type="InterPro" id="IPR036318">
    <property type="entry name" value="FAD-bd_PCMH-like_sf"/>
</dbReference>
<feature type="region of interest" description="Disordered" evidence="4">
    <location>
        <begin position="301"/>
        <end position="321"/>
    </location>
</feature>
<sequence>MIHQPPAAAVDTSVAARPVAAYHRPRSWEEALVLRSRHPEALPIAGGTDLMVGFNFSDSPTPALLDLSAVGDRRTITVTPDLTEITVGCGVTFTDLLSTRQTIPPALRQAARTVAAPQIRNRATLAGNVATASPAGDSLVPLVAFGAKIALESISGTRMLGVSDFLLGPKRTALRPDELISAITMPVADGPQLFAKLGKRNAMAISLAGIAIDIRPSARTVAVALGAVGPTVTRSHAAEAFLVGALDFSGGCAPDLELIAEASRLAADDAAPIDDHRGTAAHRRHSVEVIVRRLLTRACTQLHSDSNSNSNSDQDHDPRSN</sequence>
<evidence type="ECO:0000259" key="5">
    <source>
        <dbReference type="PROSITE" id="PS51387"/>
    </source>
</evidence>
<dbReference type="EMBL" id="BMGC01000047">
    <property type="protein sequence ID" value="GGB46185.1"/>
    <property type="molecule type" value="Genomic_DNA"/>
</dbReference>
<dbReference type="InterPro" id="IPR016169">
    <property type="entry name" value="FAD-bd_PCMH_sub2"/>
</dbReference>
<dbReference type="Pfam" id="PF03450">
    <property type="entry name" value="CO_deh_flav_C"/>
    <property type="match status" value="1"/>
</dbReference>
<dbReference type="RefSeq" id="WP_188588613.1">
    <property type="nucleotide sequence ID" value="NZ_BMGC01000047.1"/>
</dbReference>
<dbReference type="PANTHER" id="PTHR42659">
    <property type="entry name" value="XANTHINE DEHYDROGENASE SUBUNIT C-RELATED"/>
    <property type="match status" value="1"/>
</dbReference>
<dbReference type="InterPro" id="IPR002346">
    <property type="entry name" value="Mopterin_DH_FAD-bd"/>
</dbReference>
<dbReference type="Proteomes" id="UP000621454">
    <property type="component" value="Unassembled WGS sequence"/>
</dbReference>
<dbReference type="InterPro" id="IPR036683">
    <property type="entry name" value="CO_DH_flav_C_dom_sf"/>
</dbReference>
<dbReference type="GO" id="GO:0071949">
    <property type="term" value="F:FAD binding"/>
    <property type="evidence" value="ECO:0007669"/>
    <property type="project" value="InterPro"/>
</dbReference>
<evidence type="ECO:0000256" key="4">
    <source>
        <dbReference type="SAM" id="MobiDB-lite"/>
    </source>
</evidence>